<proteinExistence type="predicted"/>
<evidence type="ECO:0000313" key="3">
    <source>
        <dbReference type="Proteomes" id="UP000053097"/>
    </source>
</evidence>
<evidence type="ECO:0008006" key="4">
    <source>
        <dbReference type="Google" id="ProtNLM"/>
    </source>
</evidence>
<feature type="coiled-coil region" evidence="1">
    <location>
        <begin position="275"/>
        <end position="302"/>
    </location>
</feature>
<gene>
    <name evidence="2" type="ORF">X777_04934</name>
</gene>
<evidence type="ECO:0000313" key="2">
    <source>
        <dbReference type="EMBL" id="EZA54649.1"/>
    </source>
</evidence>
<dbReference type="OrthoDB" id="7696867at2759"/>
<accession>A0A026WHU5</accession>
<keyword evidence="3" id="KW-1185">Reference proteome</keyword>
<reference evidence="2 3" key="1">
    <citation type="journal article" date="2014" name="Curr. Biol.">
        <title>The genome of the clonal raider ant Cerapachys biroi.</title>
        <authorList>
            <person name="Oxley P.R."/>
            <person name="Ji L."/>
            <person name="Fetter-Pruneda I."/>
            <person name="McKenzie S.K."/>
            <person name="Li C."/>
            <person name="Hu H."/>
            <person name="Zhang G."/>
            <person name="Kronauer D.J."/>
        </authorList>
    </citation>
    <scope>NUCLEOTIDE SEQUENCE [LARGE SCALE GENOMIC DNA]</scope>
</reference>
<organism evidence="2 3">
    <name type="scientific">Ooceraea biroi</name>
    <name type="common">Clonal raider ant</name>
    <name type="synonym">Cerapachys biroi</name>
    <dbReference type="NCBI Taxonomy" id="2015173"/>
    <lineage>
        <taxon>Eukaryota</taxon>
        <taxon>Metazoa</taxon>
        <taxon>Ecdysozoa</taxon>
        <taxon>Arthropoda</taxon>
        <taxon>Hexapoda</taxon>
        <taxon>Insecta</taxon>
        <taxon>Pterygota</taxon>
        <taxon>Neoptera</taxon>
        <taxon>Endopterygota</taxon>
        <taxon>Hymenoptera</taxon>
        <taxon>Apocrita</taxon>
        <taxon>Aculeata</taxon>
        <taxon>Formicoidea</taxon>
        <taxon>Formicidae</taxon>
        <taxon>Dorylinae</taxon>
        <taxon>Ooceraea</taxon>
    </lineage>
</organism>
<dbReference type="EMBL" id="KK107238">
    <property type="protein sequence ID" value="EZA54649.1"/>
    <property type="molecule type" value="Genomic_DNA"/>
</dbReference>
<sequence length="339" mass="38496">MSNFSDLHQISDISSISMISQCSGKLIGRVDSAQNLLDNHSGTSNKFAANNETNPIEKAMKSLVLCEESMSAHAKANIVYQCVKEAPLNHKGVLPDSTVSKLQTLLLIHELDKYMHLPSSTKHMPDELALLGIIDLPPSDLTPGEKLDVKCCVETMLREKIHDIISRYEALGGNVKEMVKRNEGNVRGKFLECHDMPEVQWKNKITELILQCESDLSEYASLIDRWNKLKYADMSQAYLEKTGHLLLQAQVAELQARITKLSCTIRMFKETPTTVEAFKALNRLVEEKLEEVTDEIRQKEDSKKLYDSLKNTKYDQVLQTYLQFCNAIKKKKHILDTLK</sequence>
<evidence type="ECO:0000256" key="1">
    <source>
        <dbReference type="SAM" id="Coils"/>
    </source>
</evidence>
<keyword evidence="1" id="KW-0175">Coiled coil</keyword>
<dbReference type="OMA" id="YQCVKEA"/>
<dbReference type="AlphaFoldDB" id="A0A026WHU5"/>
<name>A0A026WHU5_OOCBI</name>
<protein>
    <recommendedName>
        <fullName evidence="4">HAUS augmin-like complex subunit</fullName>
    </recommendedName>
</protein>
<dbReference type="Proteomes" id="UP000053097">
    <property type="component" value="Unassembled WGS sequence"/>
</dbReference>